<dbReference type="InterPro" id="IPR046866">
    <property type="entry name" value="FapA_N"/>
</dbReference>
<dbReference type="AlphaFoldDB" id="A0A1M5BGN3"/>
<name>A0A1M5BGN3_9CLOT</name>
<feature type="domain" description="Flagellar Assembly Protein A N-terminal region" evidence="1">
    <location>
        <begin position="128"/>
        <end position="265"/>
    </location>
</feature>
<protein>
    <recommendedName>
        <fullName evidence="1">Flagellar Assembly Protein A N-terminal region domain-containing protein</fullName>
    </recommendedName>
</protein>
<sequence>MIIEKNIISVDGESKAEILDNKLYYYLGNDFIKINFSKNLFIKINGKIVEGISEIKPDDIIDIDIDKVIYKKFFNIEINNNGLEAILKLDKNKLKNWRLKNTPKSTILNLDFEFTDEFLLDTEITMLINEYLKENKIVYGVKWENVKSIIDSGYGVIAQGKSPVEPIDDKIEYFFGTNIENDYLENEKKVDFYNSIKEVEFVEAGKVLAIVHSGQDGVIGFDVFGRPINPRKREVKKLKKGPGCEVLDNFKRAIAQVSGMPRIKNDSICVFPTYKIKGDVDKQIGNIEYNGSIYIEGNVLEGIKIIGGKEIIIKGNVVQAEIYSNSDINISGNVIGSNLTVGAQAILYITIYNYLIDIKDYLSKLNRAIFDILQSKNNEQFTQDKLSKILKIIIFSKFKNEKEKVNNNYNNLINLPKLDVNTKKQLQVIHNYINSMEVNGDINLINNTLKIIESLIQNITIDTSPADIYLMYCQNSNIISTNNVEILGTGCYNTNINAESSIIFKQNDSVLRGGKVEAKKYIKAGEVGSTLGVTTTLKTTKDGVIEAEIAYQNTILIFDEIKYKIDEPVKKLKAYVKKGELIVEKFKL</sequence>
<evidence type="ECO:0000313" key="2">
    <source>
        <dbReference type="EMBL" id="SHF41530.1"/>
    </source>
</evidence>
<dbReference type="RefSeq" id="WP_073250059.1">
    <property type="nucleotide sequence ID" value="NZ_FQVG01000071.1"/>
</dbReference>
<dbReference type="Pfam" id="PF03961">
    <property type="entry name" value="FapA"/>
    <property type="match status" value="1"/>
</dbReference>
<organism evidence="2 3">
    <name type="scientific">Caloramator proteoclasticus DSM 10124</name>
    <dbReference type="NCBI Taxonomy" id="1121262"/>
    <lineage>
        <taxon>Bacteria</taxon>
        <taxon>Bacillati</taxon>
        <taxon>Bacillota</taxon>
        <taxon>Clostridia</taxon>
        <taxon>Eubacteriales</taxon>
        <taxon>Clostridiaceae</taxon>
        <taxon>Caloramator</taxon>
    </lineage>
</organism>
<dbReference type="InterPro" id="IPR046865">
    <property type="entry name" value="FapA_b_solenoid"/>
</dbReference>
<dbReference type="InterPro" id="IPR005646">
    <property type="entry name" value="FapA"/>
</dbReference>
<accession>A0A1M5BGN3</accession>
<gene>
    <name evidence="2" type="ORF">SAMN02746091_02475</name>
</gene>
<dbReference type="Proteomes" id="UP000184423">
    <property type="component" value="Unassembled WGS sequence"/>
</dbReference>
<reference evidence="3" key="1">
    <citation type="submission" date="2016-11" db="EMBL/GenBank/DDBJ databases">
        <authorList>
            <person name="Varghese N."/>
            <person name="Submissions S."/>
        </authorList>
    </citation>
    <scope>NUCLEOTIDE SEQUENCE [LARGE SCALE GENOMIC DNA]</scope>
    <source>
        <strain evidence="3">DSM 10124</strain>
    </source>
</reference>
<evidence type="ECO:0000313" key="3">
    <source>
        <dbReference type="Proteomes" id="UP000184423"/>
    </source>
</evidence>
<proteinExistence type="predicted"/>
<dbReference type="EMBL" id="FQVG01000071">
    <property type="protein sequence ID" value="SHF41530.1"/>
    <property type="molecule type" value="Genomic_DNA"/>
</dbReference>
<dbReference type="Pfam" id="PF20250">
    <property type="entry name" value="FapA_N"/>
    <property type="match status" value="1"/>
</dbReference>
<dbReference type="PANTHER" id="PTHR38032:SF1">
    <property type="entry name" value="RNA-BINDING PROTEIN KHPB N-TERMINAL DOMAIN-CONTAINING PROTEIN"/>
    <property type="match status" value="1"/>
</dbReference>
<evidence type="ECO:0000259" key="1">
    <source>
        <dbReference type="Pfam" id="PF20250"/>
    </source>
</evidence>
<keyword evidence="3" id="KW-1185">Reference proteome</keyword>
<dbReference type="PANTHER" id="PTHR38032">
    <property type="entry name" value="POLYMERASE-RELATED"/>
    <property type="match status" value="1"/>
</dbReference>